<organism evidence="1 2">
    <name type="scientific">Plasmopara halstedii</name>
    <name type="common">Downy mildew of sunflower</name>
    <dbReference type="NCBI Taxonomy" id="4781"/>
    <lineage>
        <taxon>Eukaryota</taxon>
        <taxon>Sar</taxon>
        <taxon>Stramenopiles</taxon>
        <taxon>Oomycota</taxon>
        <taxon>Peronosporomycetes</taxon>
        <taxon>Peronosporales</taxon>
        <taxon>Peronosporaceae</taxon>
        <taxon>Plasmopara</taxon>
    </lineage>
</organism>
<dbReference type="RefSeq" id="XP_024585928.1">
    <property type="nucleotide sequence ID" value="XM_024720761.1"/>
</dbReference>
<name>A0A0P1B5E4_PLAHL</name>
<evidence type="ECO:0000313" key="2">
    <source>
        <dbReference type="Proteomes" id="UP000054928"/>
    </source>
</evidence>
<proteinExistence type="predicted"/>
<dbReference type="EMBL" id="CCYD01003090">
    <property type="protein sequence ID" value="CEG49559.1"/>
    <property type="molecule type" value="Genomic_DNA"/>
</dbReference>
<protein>
    <submittedName>
        <fullName evidence="1">Uncharacterized protein</fullName>
    </submittedName>
</protein>
<sequence length="90" mass="10227">MIHEKSSWDSALLERLLGSWRLARRSCSHESFSLFLHFCSGLTQTGVDIFKNLLAFALSDFYDVEYSIANPKSVSSRTRGVRHEAQGNFV</sequence>
<dbReference type="Proteomes" id="UP000054928">
    <property type="component" value="Unassembled WGS sequence"/>
</dbReference>
<accession>A0A0P1B5E4</accession>
<evidence type="ECO:0000313" key="1">
    <source>
        <dbReference type="EMBL" id="CEG49559.1"/>
    </source>
</evidence>
<dbReference type="AlphaFoldDB" id="A0A0P1B5E4"/>
<reference evidence="2" key="1">
    <citation type="submission" date="2014-09" db="EMBL/GenBank/DDBJ databases">
        <authorList>
            <person name="Sharma Rahul"/>
            <person name="Thines Marco"/>
        </authorList>
    </citation>
    <scope>NUCLEOTIDE SEQUENCE [LARGE SCALE GENOMIC DNA]</scope>
</reference>
<dbReference type="GeneID" id="36402372"/>
<keyword evidence="2" id="KW-1185">Reference proteome</keyword>